<dbReference type="AlphaFoldDB" id="A0A9P9J0S1"/>
<feature type="region of interest" description="Disordered" evidence="1">
    <location>
        <begin position="32"/>
        <end position="64"/>
    </location>
</feature>
<keyword evidence="4" id="KW-1185">Reference proteome</keyword>
<keyword evidence="2" id="KW-0472">Membrane</keyword>
<dbReference type="OrthoDB" id="10071171at2759"/>
<evidence type="ECO:0000313" key="3">
    <source>
        <dbReference type="EMBL" id="KAH7141092.1"/>
    </source>
</evidence>
<gene>
    <name evidence="3" type="ORF">EDB81DRAFT_69927</name>
</gene>
<sequence>MSDHPCEIHDRTVIQDEGSHCFPNSKRRFRKCNRRDRRRSRRKERKRNTRQNGDQSPRSDAHDNQLKHFNGIYEVHESHGNYQWTALPENQLKHILEDENKSWIEVKGGEFTEQTLFQRFREATPNASRGTIQEVEEVSSFCGSQTLQDLELGSRRIPSTETFLDDRTIDDCRSDGQRHPGPLSVRQQYLELKKPRFTFCDLHGTKDQDTVTANSNQEQLGPRQNADRRVIFHTNLNPWGAMALVSTASRLQAPKVYALINRHLMFESFISVRNTGSKKFPFYEFEFALPCYAWRTVMSDRKPDDAKSRGRKKPLRNVQDLSFLSIKRPSSGDASLTDYLCEAGTSVLISAIDSRRYIAYALVDSYFDDEDERESAKAYFDYPDIDSDVDDEEDDDSYLEHDVLHSDPLTRGEFDANMPSLDPWRYFWATLKARIEVVEGEWRTVAKNAENRIKTYIDSAPLDLGPLSCISFEDHCAWIRQTKSLLGRLIKTLEGLIEDWKRFQRHETFSKDVVARELSDVHESFQVLEKCVWKLKCLQKDCNDFRDVVTLYMSAEANRGSEIQAGVAKFSVTVAIVMLVFHGPVSLSSGIYSMQADAIPHFLGPTKLSFMALTGSLVGAVFLFSLLIHFRHIGLAMWRACFRFETSTKRENHSISTDE</sequence>
<comment type="caution">
    <text evidence="3">The sequence shown here is derived from an EMBL/GenBank/DDBJ whole genome shotgun (WGS) entry which is preliminary data.</text>
</comment>
<accession>A0A9P9J0S1</accession>
<feature type="transmembrane region" description="Helical" evidence="2">
    <location>
        <begin position="608"/>
        <end position="630"/>
    </location>
</feature>
<proteinExistence type="predicted"/>
<organism evidence="3 4">
    <name type="scientific">Dactylonectria macrodidyma</name>
    <dbReference type="NCBI Taxonomy" id="307937"/>
    <lineage>
        <taxon>Eukaryota</taxon>
        <taxon>Fungi</taxon>
        <taxon>Dikarya</taxon>
        <taxon>Ascomycota</taxon>
        <taxon>Pezizomycotina</taxon>
        <taxon>Sordariomycetes</taxon>
        <taxon>Hypocreomycetidae</taxon>
        <taxon>Hypocreales</taxon>
        <taxon>Nectriaceae</taxon>
        <taxon>Dactylonectria</taxon>
    </lineage>
</organism>
<reference evidence="3" key="1">
    <citation type="journal article" date="2021" name="Nat. Commun.">
        <title>Genetic determinants of endophytism in the Arabidopsis root mycobiome.</title>
        <authorList>
            <person name="Mesny F."/>
            <person name="Miyauchi S."/>
            <person name="Thiergart T."/>
            <person name="Pickel B."/>
            <person name="Atanasova L."/>
            <person name="Karlsson M."/>
            <person name="Huettel B."/>
            <person name="Barry K.W."/>
            <person name="Haridas S."/>
            <person name="Chen C."/>
            <person name="Bauer D."/>
            <person name="Andreopoulos W."/>
            <person name="Pangilinan J."/>
            <person name="LaButti K."/>
            <person name="Riley R."/>
            <person name="Lipzen A."/>
            <person name="Clum A."/>
            <person name="Drula E."/>
            <person name="Henrissat B."/>
            <person name="Kohler A."/>
            <person name="Grigoriev I.V."/>
            <person name="Martin F.M."/>
            <person name="Hacquard S."/>
        </authorList>
    </citation>
    <scope>NUCLEOTIDE SEQUENCE</scope>
    <source>
        <strain evidence="3">MPI-CAGE-AT-0147</strain>
    </source>
</reference>
<dbReference type="Proteomes" id="UP000738349">
    <property type="component" value="Unassembled WGS sequence"/>
</dbReference>
<evidence type="ECO:0000313" key="4">
    <source>
        <dbReference type="Proteomes" id="UP000738349"/>
    </source>
</evidence>
<evidence type="ECO:0000256" key="2">
    <source>
        <dbReference type="SAM" id="Phobius"/>
    </source>
</evidence>
<keyword evidence="2" id="KW-1133">Transmembrane helix</keyword>
<evidence type="ECO:0000256" key="1">
    <source>
        <dbReference type="SAM" id="MobiDB-lite"/>
    </source>
</evidence>
<feature type="compositionally biased region" description="Basic residues" evidence="1">
    <location>
        <begin position="32"/>
        <end position="49"/>
    </location>
</feature>
<protein>
    <submittedName>
        <fullName evidence="3">Uncharacterized protein</fullName>
    </submittedName>
</protein>
<name>A0A9P9J0S1_9HYPO</name>
<dbReference type="EMBL" id="JAGMUV010000011">
    <property type="protein sequence ID" value="KAH7141092.1"/>
    <property type="molecule type" value="Genomic_DNA"/>
</dbReference>
<keyword evidence="2" id="KW-0812">Transmembrane</keyword>